<dbReference type="STRING" id="3076.A0A2P6TIG9"/>
<keyword evidence="10" id="KW-1185">Reference proteome</keyword>
<feature type="compositionally biased region" description="Low complexity" evidence="6">
    <location>
        <begin position="315"/>
        <end position="329"/>
    </location>
</feature>
<dbReference type="SMART" id="SM00724">
    <property type="entry name" value="TLC"/>
    <property type="match status" value="1"/>
</dbReference>
<evidence type="ECO:0000256" key="4">
    <source>
        <dbReference type="ARBA" id="ARBA00023136"/>
    </source>
</evidence>
<dbReference type="AlphaFoldDB" id="A0A2P6TIG9"/>
<dbReference type="InterPro" id="IPR006634">
    <property type="entry name" value="TLC-dom"/>
</dbReference>
<reference evidence="9 10" key="1">
    <citation type="journal article" date="2018" name="Plant J.">
        <title>Genome sequences of Chlorella sorokiniana UTEX 1602 and Micractinium conductrix SAG 241.80: implications to maltose excretion by a green alga.</title>
        <authorList>
            <person name="Arriola M.B."/>
            <person name="Velmurugan N."/>
            <person name="Zhang Y."/>
            <person name="Plunkett M.H."/>
            <person name="Hondzo H."/>
            <person name="Barney B.M."/>
        </authorList>
    </citation>
    <scope>NUCLEOTIDE SEQUENCE [LARGE SCALE GENOMIC DNA]</scope>
    <source>
        <strain evidence="10">UTEX 1602</strain>
    </source>
</reference>
<evidence type="ECO:0000256" key="3">
    <source>
        <dbReference type="ARBA" id="ARBA00022989"/>
    </source>
</evidence>
<keyword evidence="4 5" id="KW-0472">Membrane</keyword>
<dbReference type="GO" id="GO:0050291">
    <property type="term" value="F:sphingosine N-acyltransferase activity"/>
    <property type="evidence" value="ECO:0007669"/>
    <property type="project" value="InterPro"/>
</dbReference>
<evidence type="ECO:0000256" key="2">
    <source>
        <dbReference type="ARBA" id="ARBA00022692"/>
    </source>
</evidence>
<protein>
    <submittedName>
        <fullName evidence="9">Ceramide synthase 5</fullName>
    </submittedName>
</protein>
<dbReference type="GO" id="GO:0046513">
    <property type="term" value="P:ceramide biosynthetic process"/>
    <property type="evidence" value="ECO:0007669"/>
    <property type="project" value="InterPro"/>
</dbReference>
<evidence type="ECO:0000313" key="10">
    <source>
        <dbReference type="Proteomes" id="UP000239899"/>
    </source>
</evidence>
<feature type="compositionally biased region" description="Low complexity" evidence="6">
    <location>
        <begin position="347"/>
        <end position="359"/>
    </location>
</feature>
<name>A0A2P6TIG9_CHLSO</name>
<evidence type="ECO:0000256" key="1">
    <source>
        <dbReference type="ARBA" id="ARBA00004141"/>
    </source>
</evidence>
<feature type="region of interest" description="Disordered" evidence="6">
    <location>
        <begin position="313"/>
        <end position="377"/>
    </location>
</feature>
<evidence type="ECO:0000256" key="6">
    <source>
        <dbReference type="SAM" id="MobiDB-lite"/>
    </source>
</evidence>
<accession>A0A2P6TIG9</accession>
<evidence type="ECO:0000256" key="7">
    <source>
        <dbReference type="SAM" id="Phobius"/>
    </source>
</evidence>
<gene>
    <name evidence="9" type="ORF">C2E21_7344</name>
</gene>
<proteinExistence type="predicted"/>
<feature type="transmembrane region" description="Helical" evidence="7">
    <location>
        <begin position="84"/>
        <end position="101"/>
    </location>
</feature>
<dbReference type="GO" id="GO:0005789">
    <property type="term" value="C:endoplasmic reticulum membrane"/>
    <property type="evidence" value="ECO:0007669"/>
    <property type="project" value="UniProtKB-SubCell"/>
</dbReference>
<keyword evidence="3 7" id="KW-1133">Transmembrane helix</keyword>
<keyword evidence="2 5" id="KW-0812">Transmembrane</keyword>
<evidence type="ECO:0000259" key="8">
    <source>
        <dbReference type="PROSITE" id="PS50922"/>
    </source>
</evidence>
<comment type="subcellular location">
    <subcellularLocation>
        <location evidence="1">Membrane</location>
        <topology evidence="1">Multi-pass membrane protein</topology>
    </subcellularLocation>
</comment>
<dbReference type="EMBL" id="LHPG02000015">
    <property type="protein sequence ID" value="PRW34093.1"/>
    <property type="molecule type" value="Genomic_DNA"/>
</dbReference>
<sequence length="377" mass="40224">MLSLLPWLLHGKQRDVYAPLQADLAAHGGAVVFEGGEVAKLLVAIIAVRFAFNALLREPTQRLAERRGTDAHHKDGRRLLEESWVLLGNTLMLGVALFVVLRRNGGCTFIDTKACLAGWPNLAADPAVTAYYQLELAWYLHMLLKPVLRYGLPDGRDMIVHHCASLALILVSYGANLTRIGTVVLAVFAMSNPLLHAAKICNQLSLGPLKIGGFLIFAAVFFVSRVLLVPWAVLKPALLDSRTVIPYVVEDFPGIYWGVNGLLGLLYTLQLMWMAGIVRVIRQAARHGADAASKMSAKLDPAKRYAVQPEALAPAGSSSGNSGSVAACNGGSGGSSKARSPPATPCPAADSPAVVSPPAGRRTWLAEGVGENTNKVK</sequence>
<dbReference type="Pfam" id="PF03798">
    <property type="entry name" value="TRAM_LAG1_CLN8"/>
    <property type="match status" value="1"/>
</dbReference>
<dbReference type="PROSITE" id="PS50922">
    <property type="entry name" value="TLC"/>
    <property type="match status" value="1"/>
</dbReference>
<feature type="domain" description="TLC" evidence="8">
    <location>
        <begin position="75"/>
        <end position="286"/>
    </location>
</feature>
<feature type="transmembrane region" description="Helical" evidence="7">
    <location>
        <begin position="159"/>
        <end position="190"/>
    </location>
</feature>
<dbReference type="PANTHER" id="PTHR12560">
    <property type="entry name" value="LONGEVITY ASSURANCE FACTOR 1 LAG1"/>
    <property type="match status" value="1"/>
</dbReference>
<feature type="transmembrane region" description="Helical" evidence="7">
    <location>
        <begin position="211"/>
        <end position="234"/>
    </location>
</feature>
<dbReference type="PANTHER" id="PTHR12560:SF0">
    <property type="entry name" value="LD18904P"/>
    <property type="match status" value="1"/>
</dbReference>
<dbReference type="OrthoDB" id="506011at2759"/>
<evidence type="ECO:0000313" key="9">
    <source>
        <dbReference type="EMBL" id="PRW34093.1"/>
    </source>
</evidence>
<evidence type="ECO:0000256" key="5">
    <source>
        <dbReference type="PROSITE-ProRule" id="PRU00205"/>
    </source>
</evidence>
<dbReference type="InterPro" id="IPR016439">
    <property type="entry name" value="Lag1/Lac1-like"/>
</dbReference>
<dbReference type="Proteomes" id="UP000239899">
    <property type="component" value="Unassembled WGS sequence"/>
</dbReference>
<comment type="caution">
    <text evidence="9">The sequence shown here is derived from an EMBL/GenBank/DDBJ whole genome shotgun (WGS) entry which is preliminary data.</text>
</comment>
<feature type="transmembrane region" description="Helical" evidence="7">
    <location>
        <begin position="254"/>
        <end position="278"/>
    </location>
</feature>
<organism evidence="9 10">
    <name type="scientific">Chlorella sorokiniana</name>
    <name type="common">Freshwater green alga</name>
    <dbReference type="NCBI Taxonomy" id="3076"/>
    <lineage>
        <taxon>Eukaryota</taxon>
        <taxon>Viridiplantae</taxon>
        <taxon>Chlorophyta</taxon>
        <taxon>core chlorophytes</taxon>
        <taxon>Trebouxiophyceae</taxon>
        <taxon>Chlorellales</taxon>
        <taxon>Chlorellaceae</taxon>
        <taxon>Chlorella clade</taxon>
        <taxon>Chlorella</taxon>
    </lineage>
</organism>